<evidence type="ECO:0000256" key="1">
    <source>
        <dbReference type="ARBA" id="ARBA00007594"/>
    </source>
</evidence>
<dbReference type="InterPro" id="IPR016082">
    <property type="entry name" value="Ribosomal_uL30_ferredoxin-like"/>
</dbReference>
<organism evidence="3 4">
    <name type="scientific">Candidatus Tremblayella phenacoccinincola</name>
    <dbReference type="NCBI Taxonomy" id="1010676"/>
    <lineage>
        <taxon>Bacteria</taxon>
        <taxon>Pseudomonadati</taxon>
        <taxon>Pseudomonadota</taxon>
        <taxon>Betaproteobacteria</taxon>
        <taxon>Candidatus Tremblayella</taxon>
    </lineage>
</organism>
<dbReference type="Pfam" id="PF00327">
    <property type="entry name" value="Ribosomal_L30"/>
    <property type="match status" value="1"/>
</dbReference>
<evidence type="ECO:0000313" key="4">
    <source>
        <dbReference type="Proteomes" id="UP000222818"/>
    </source>
</evidence>
<name>A0A2G0V6V9_9PROT</name>
<sequence>MTTYKKILVQLVRSLISVSSKHRAYIRTLGLRKLWSFRIASNNKHTVDLIKKVPYLVKVLNIKHPEGNETK</sequence>
<keyword evidence="3" id="KW-0689">Ribosomal protein</keyword>
<dbReference type="OrthoDB" id="9812790at2"/>
<comment type="caution">
    <text evidence="3">The sequence shown here is derived from an EMBL/GenBank/DDBJ whole genome shotgun (WGS) entry which is preliminary data.</text>
</comment>
<dbReference type="InterPro" id="IPR036919">
    <property type="entry name" value="Ribo_uL30_ferredoxin-like_sf"/>
</dbReference>
<dbReference type="Gene3D" id="3.30.1390.20">
    <property type="entry name" value="Ribosomal protein L30, ferredoxin-like fold domain"/>
    <property type="match status" value="1"/>
</dbReference>
<evidence type="ECO:0000313" key="3">
    <source>
        <dbReference type="EMBL" id="PHN16199.1"/>
    </source>
</evidence>
<protein>
    <submittedName>
        <fullName evidence="3">50S ribosomal protein L30</fullName>
    </submittedName>
</protein>
<reference evidence="3 4" key="1">
    <citation type="journal article" date="2017" name="ISME J.">
        <title>Tremblaya phenacola PPER: an evolutionary beta-gammaproteobacterium collage.</title>
        <authorList>
            <person name="Gil R."/>
            <person name="Vargas-Chavez C."/>
            <person name="Lopez-Madrigal S."/>
            <person name="Santos-Garcia D."/>
            <person name="Latorre A."/>
            <person name="Moya A."/>
        </authorList>
    </citation>
    <scope>NUCLEOTIDE SEQUENCE [LARGE SCALE GENOMIC DNA]</scope>
    <source>
        <strain evidence="3 4">PPER</strain>
    </source>
</reference>
<gene>
    <name evidence="3" type="primary">rpmD</name>
    <name evidence="3" type="ORF">TPPER_00192</name>
</gene>
<keyword evidence="4" id="KW-1185">Reference proteome</keyword>
<dbReference type="EMBL" id="MKGN01000019">
    <property type="protein sequence ID" value="PHN16199.1"/>
    <property type="molecule type" value="Genomic_DNA"/>
</dbReference>
<dbReference type="Proteomes" id="UP000222818">
    <property type="component" value="Unassembled WGS sequence"/>
</dbReference>
<feature type="domain" description="Large ribosomal subunit protein uL30-like ferredoxin-like fold" evidence="2">
    <location>
        <begin position="8"/>
        <end position="57"/>
    </location>
</feature>
<proteinExistence type="inferred from homology"/>
<dbReference type="SUPFAM" id="SSF55129">
    <property type="entry name" value="Ribosomal protein L30p/L7e"/>
    <property type="match status" value="1"/>
</dbReference>
<evidence type="ECO:0000259" key="2">
    <source>
        <dbReference type="Pfam" id="PF00327"/>
    </source>
</evidence>
<dbReference type="GO" id="GO:0005840">
    <property type="term" value="C:ribosome"/>
    <property type="evidence" value="ECO:0007669"/>
    <property type="project" value="UniProtKB-KW"/>
</dbReference>
<comment type="similarity">
    <text evidence="1">Belongs to the universal ribosomal protein uL30 family.</text>
</comment>
<dbReference type="RefSeq" id="WP_099336910.1">
    <property type="nucleotide sequence ID" value="NZ_MKGN01000019.1"/>
</dbReference>
<accession>A0A2G0V6V9</accession>
<dbReference type="AlphaFoldDB" id="A0A2G0V6V9"/>
<keyword evidence="3" id="KW-0687">Ribonucleoprotein</keyword>